<keyword evidence="1" id="KW-1133">Transmembrane helix</keyword>
<dbReference type="Proteomes" id="UP000782312">
    <property type="component" value="Unassembled WGS sequence"/>
</dbReference>
<proteinExistence type="predicted"/>
<reference evidence="3" key="1">
    <citation type="submission" date="2020-07" db="EMBL/GenBank/DDBJ databases">
        <title>Huge and variable diversity of episymbiotic CPR bacteria and DPANN archaea in groundwater ecosystems.</title>
        <authorList>
            <person name="He C.Y."/>
            <person name="Keren R."/>
            <person name="Whittaker M."/>
            <person name="Farag I.F."/>
            <person name="Doudna J."/>
            <person name="Cate J.H.D."/>
            <person name="Banfield J.F."/>
        </authorList>
    </citation>
    <scope>NUCLEOTIDE SEQUENCE</scope>
    <source>
        <strain evidence="3">NC_groundwater_763_Ag_S-0.2um_68_21</strain>
    </source>
</reference>
<dbReference type="AlphaFoldDB" id="A0A932HYW8"/>
<evidence type="ECO:0000259" key="2">
    <source>
        <dbReference type="Pfam" id="PF00561"/>
    </source>
</evidence>
<name>A0A932HYW8_UNCTE</name>
<feature type="transmembrane region" description="Helical" evidence="1">
    <location>
        <begin position="6"/>
        <end position="26"/>
    </location>
</feature>
<dbReference type="EMBL" id="JACPUR010000024">
    <property type="protein sequence ID" value="MBI3128161.1"/>
    <property type="molecule type" value="Genomic_DNA"/>
</dbReference>
<dbReference type="PANTHER" id="PTHR37946">
    <property type="entry name" value="SLL1969 PROTEIN"/>
    <property type="match status" value="1"/>
</dbReference>
<dbReference type="InterPro" id="IPR000073">
    <property type="entry name" value="AB_hydrolase_1"/>
</dbReference>
<organism evidence="3 4">
    <name type="scientific">Tectimicrobiota bacterium</name>
    <dbReference type="NCBI Taxonomy" id="2528274"/>
    <lineage>
        <taxon>Bacteria</taxon>
        <taxon>Pseudomonadati</taxon>
        <taxon>Nitrospinota/Tectimicrobiota group</taxon>
        <taxon>Candidatus Tectimicrobiota</taxon>
    </lineage>
</organism>
<evidence type="ECO:0000313" key="3">
    <source>
        <dbReference type="EMBL" id="MBI3128161.1"/>
    </source>
</evidence>
<feature type="transmembrane region" description="Helical" evidence="1">
    <location>
        <begin position="47"/>
        <end position="71"/>
    </location>
</feature>
<dbReference type="SUPFAM" id="SSF53474">
    <property type="entry name" value="alpha/beta-Hydrolases"/>
    <property type="match status" value="1"/>
</dbReference>
<sequence length="292" mass="33402">MGLLELLLYIFLFLFIIFHVLTYSIRWYEEAKRRGEEHSIWEFSPRLVLPILAEMASHLAMLVLTGADFVITGLRWLLERFGSKSAARSFEPTHFSPPSATGRPVILIHGMGMRGLALLPLALRLRREGRTVHLFTYWPPGRLIDGYARQLSMFIERIRQEHGYEELDLVAHSLGGLIARRYMQMNEGTHPIRRVVTIGTPHRGSELWRFSIYASGRQLRPDGELLRSLDGAGLREGMGAVAIASTFDELVIPNDNARWERDGVINITVENLGHARMVFSREVYNHIRKSLT</sequence>
<dbReference type="PANTHER" id="PTHR37946:SF1">
    <property type="entry name" value="SLL1969 PROTEIN"/>
    <property type="match status" value="1"/>
</dbReference>
<evidence type="ECO:0000313" key="4">
    <source>
        <dbReference type="Proteomes" id="UP000782312"/>
    </source>
</evidence>
<keyword evidence="1" id="KW-0812">Transmembrane</keyword>
<gene>
    <name evidence="3" type="ORF">HYZ11_11200</name>
</gene>
<keyword evidence="1" id="KW-0472">Membrane</keyword>
<keyword evidence="3" id="KW-0378">Hydrolase</keyword>
<feature type="domain" description="AB hydrolase-1" evidence="2">
    <location>
        <begin position="150"/>
        <end position="209"/>
    </location>
</feature>
<dbReference type="Pfam" id="PF00561">
    <property type="entry name" value="Abhydrolase_1"/>
    <property type="match status" value="1"/>
</dbReference>
<dbReference type="InterPro" id="IPR029058">
    <property type="entry name" value="AB_hydrolase_fold"/>
</dbReference>
<accession>A0A932HYW8</accession>
<protein>
    <submittedName>
        <fullName evidence="3">Alpha/beta fold hydrolase</fullName>
    </submittedName>
</protein>
<dbReference type="GO" id="GO:0016787">
    <property type="term" value="F:hydrolase activity"/>
    <property type="evidence" value="ECO:0007669"/>
    <property type="project" value="UniProtKB-KW"/>
</dbReference>
<evidence type="ECO:0000256" key="1">
    <source>
        <dbReference type="SAM" id="Phobius"/>
    </source>
</evidence>
<comment type="caution">
    <text evidence="3">The sequence shown here is derived from an EMBL/GenBank/DDBJ whole genome shotgun (WGS) entry which is preliminary data.</text>
</comment>
<dbReference type="Gene3D" id="3.40.50.1820">
    <property type="entry name" value="alpha/beta hydrolase"/>
    <property type="match status" value="1"/>
</dbReference>